<dbReference type="InterPro" id="IPR004099">
    <property type="entry name" value="Pyr_nucl-diS_OxRdtase_dimer"/>
</dbReference>
<evidence type="ECO:0000256" key="6">
    <source>
        <dbReference type="ARBA" id="ARBA00023002"/>
    </source>
</evidence>
<dbReference type="SUPFAM" id="SSF51905">
    <property type="entry name" value="FAD/NAD(P)-binding domain"/>
    <property type="match status" value="1"/>
</dbReference>
<dbReference type="PANTHER" id="PTHR43014">
    <property type="entry name" value="MERCURIC REDUCTASE"/>
    <property type="match status" value="1"/>
</dbReference>
<gene>
    <name evidence="14" type="ORF">TMPK1_22950</name>
</gene>
<dbReference type="Gene3D" id="3.30.390.30">
    <property type="match status" value="1"/>
</dbReference>
<dbReference type="Pfam" id="PF09335">
    <property type="entry name" value="VTT_dom"/>
    <property type="match status" value="1"/>
</dbReference>
<feature type="transmembrane region" description="Helical" evidence="10">
    <location>
        <begin position="90"/>
        <end position="111"/>
    </location>
</feature>
<dbReference type="Gene3D" id="3.50.50.60">
    <property type="entry name" value="FAD/NAD(P)-binding domain"/>
    <property type="match status" value="2"/>
</dbReference>
<dbReference type="EMBL" id="BOPV01000001">
    <property type="protein sequence ID" value="GIL40058.1"/>
    <property type="molecule type" value="Genomic_DNA"/>
</dbReference>
<evidence type="ECO:0000256" key="2">
    <source>
        <dbReference type="ARBA" id="ARBA00007532"/>
    </source>
</evidence>
<feature type="transmembrane region" description="Helical" evidence="10">
    <location>
        <begin position="54"/>
        <end position="83"/>
    </location>
</feature>
<dbReference type="AlphaFoldDB" id="A0A8S8X880"/>
<evidence type="ECO:0000256" key="4">
    <source>
        <dbReference type="ARBA" id="ARBA00022827"/>
    </source>
</evidence>
<feature type="transmembrane region" description="Helical" evidence="10">
    <location>
        <begin position="197"/>
        <end position="216"/>
    </location>
</feature>
<organism evidence="14 15">
    <name type="scientific">Roseiterribacter gracilis</name>
    <dbReference type="NCBI Taxonomy" id="2812848"/>
    <lineage>
        <taxon>Bacteria</taxon>
        <taxon>Pseudomonadati</taxon>
        <taxon>Pseudomonadota</taxon>
        <taxon>Alphaproteobacteria</taxon>
        <taxon>Rhodospirillales</taxon>
        <taxon>Roseiterribacteraceae</taxon>
        <taxon>Roseiterribacter</taxon>
    </lineage>
</organism>
<feature type="domain" description="FAD/NAD(P)-binding" evidence="12">
    <location>
        <begin position="241"/>
        <end position="549"/>
    </location>
</feature>
<evidence type="ECO:0000313" key="15">
    <source>
        <dbReference type="Proteomes" id="UP000681075"/>
    </source>
</evidence>
<keyword evidence="5" id="KW-0521">NADP</keyword>
<evidence type="ECO:0000256" key="9">
    <source>
        <dbReference type="RuleBase" id="RU003691"/>
    </source>
</evidence>
<keyword evidence="10" id="KW-0812">Transmembrane</keyword>
<dbReference type="InterPro" id="IPR032816">
    <property type="entry name" value="VTT_dom"/>
</dbReference>
<feature type="transmembrane region" description="Helical" evidence="10">
    <location>
        <begin position="137"/>
        <end position="159"/>
    </location>
</feature>
<dbReference type="SUPFAM" id="SSF55424">
    <property type="entry name" value="FAD/NAD-linked reductases, dimerisation (C-terminal) domain"/>
    <property type="match status" value="1"/>
</dbReference>
<dbReference type="PRINTS" id="PR00411">
    <property type="entry name" value="PNDRDTASEI"/>
</dbReference>
<feature type="domain" description="Pyridine nucleotide-disulphide oxidoreductase dimerisation" evidence="11">
    <location>
        <begin position="571"/>
        <end position="679"/>
    </location>
</feature>
<evidence type="ECO:0000259" key="13">
    <source>
        <dbReference type="Pfam" id="PF09335"/>
    </source>
</evidence>
<dbReference type="RefSeq" id="WP_420243166.1">
    <property type="nucleotide sequence ID" value="NZ_BOPV01000001.1"/>
</dbReference>
<keyword evidence="6 9" id="KW-0560">Oxidoreductase</keyword>
<evidence type="ECO:0000259" key="11">
    <source>
        <dbReference type="Pfam" id="PF02852"/>
    </source>
</evidence>
<dbReference type="InterPro" id="IPR036188">
    <property type="entry name" value="FAD/NAD-bd_sf"/>
</dbReference>
<evidence type="ECO:0000256" key="1">
    <source>
        <dbReference type="ARBA" id="ARBA00001974"/>
    </source>
</evidence>
<protein>
    <submittedName>
        <fullName evidence="14">Pyridine nucleotide-disulfide oxidoreductase</fullName>
    </submittedName>
</protein>
<evidence type="ECO:0000256" key="7">
    <source>
        <dbReference type="ARBA" id="ARBA00023157"/>
    </source>
</evidence>
<reference evidence="14" key="1">
    <citation type="submission" date="2021-02" db="EMBL/GenBank/DDBJ databases">
        <title>Genome sequence of Rhodospirillales sp. strain TMPK1 isolated from soil.</title>
        <authorList>
            <person name="Nakai R."/>
            <person name="Kusada H."/>
            <person name="Tamaki H."/>
        </authorList>
    </citation>
    <scope>NUCLEOTIDE SEQUENCE</scope>
    <source>
        <strain evidence="14">TMPK1</strain>
    </source>
</reference>
<name>A0A8S8X880_9PROT</name>
<evidence type="ECO:0000259" key="12">
    <source>
        <dbReference type="Pfam" id="PF07992"/>
    </source>
</evidence>
<dbReference type="InterPro" id="IPR016156">
    <property type="entry name" value="FAD/NAD-linked_Rdtase_dimer_sf"/>
</dbReference>
<accession>A0A8S8X880</accession>
<keyword evidence="15" id="KW-1185">Reference proteome</keyword>
<comment type="similarity">
    <text evidence="2 9">Belongs to the class-I pyridine nucleotide-disulfide oxidoreductase family.</text>
</comment>
<dbReference type="InterPro" id="IPR023753">
    <property type="entry name" value="FAD/NAD-binding_dom"/>
</dbReference>
<dbReference type="PANTHER" id="PTHR43014:SF2">
    <property type="entry name" value="MERCURIC REDUCTASE"/>
    <property type="match status" value="1"/>
</dbReference>
<keyword evidence="4 9" id="KW-0274">FAD</keyword>
<dbReference type="Pfam" id="PF07992">
    <property type="entry name" value="Pyr_redox_2"/>
    <property type="match status" value="1"/>
</dbReference>
<keyword evidence="10" id="KW-0472">Membrane</keyword>
<dbReference type="InterPro" id="IPR012999">
    <property type="entry name" value="Pyr_OxRdtase_I_AS"/>
</dbReference>
<feature type="domain" description="VTT" evidence="13">
    <location>
        <begin position="73"/>
        <end position="186"/>
    </location>
</feature>
<dbReference type="GO" id="GO:0016668">
    <property type="term" value="F:oxidoreductase activity, acting on a sulfur group of donors, NAD(P) as acceptor"/>
    <property type="evidence" value="ECO:0007669"/>
    <property type="project" value="InterPro"/>
</dbReference>
<sequence>MNKSFARLLVAALVVGSIAAFFALDLQHQLTFDALAERRASLATTIEQAPLQAALLFLAIYIAVTALSLPGAAIMTLAAGALFGFGTGTVLASIGSVTGATLAFLAARFVLRDFVQRRFGASLRSIDEGFTREGATYLLALRLAPVFPFFLVNLVVALTKLPTRTYVLYSWIGMLPGTLVFIWAGTQLATIHSPKDILSGGLLAAFLALALFPIVAKRVWAAQQRRRALSKWTKPSSFDFNLIVIGAGSAGLVASLIGSATKAKVALIERERMGGDCLNTGCVPSKALIRTTRLLADAARAKEFGLDRMTASFDFAAVMDRVRNVVAQVEPHDSEERYRGLGVDVLRGEARIVDPWRVQLGDRTLTARAIVVASGAAPLVPNLPGLSDYLTSETIWNLRALPQRLVVLGGGPIGCELAQCFRRLGSDVTIVDQAPRLLTKEDEDAADAVAAKFRAEGIKLVLGEKAERFDGKVLITANGTRIEFDQILLALGRKPRTVGFGLEELGVQITKQGTIEHDETLRSTSIPTIHVAGDVAGPFQFTHVAGHQGFYAAFNALFGDLIRLKADYRVIPWATFTEPEVARVGLSENEAKERGIAVEIVRYGIDDLDRAIADSDAYGFVKLLVKPGSDKILGATIVGPHAGDLLHEFVLAMKCGIGLKKILGTVHAYPTLAEATKYAASTWRKAHVAGWQLNVAARYHRWRRGT</sequence>
<dbReference type="FunFam" id="3.30.390.30:FF:000001">
    <property type="entry name" value="Dihydrolipoyl dehydrogenase"/>
    <property type="match status" value="1"/>
</dbReference>
<feature type="transmembrane region" description="Helical" evidence="10">
    <location>
        <begin position="166"/>
        <end position="185"/>
    </location>
</feature>
<keyword evidence="7" id="KW-1015">Disulfide bond</keyword>
<dbReference type="GO" id="GO:0050660">
    <property type="term" value="F:flavin adenine dinucleotide binding"/>
    <property type="evidence" value="ECO:0007669"/>
    <property type="project" value="TreeGrafter"/>
</dbReference>
<proteinExistence type="inferred from homology"/>
<evidence type="ECO:0000256" key="8">
    <source>
        <dbReference type="ARBA" id="ARBA00023284"/>
    </source>
</evidence>
<comment type="caution">
    <text evidence="14">The sequence shown here is derived from an EMBL/GenBank/DDBJ whole genome shotgun (WGS) entry which is preliminary data.</text>
</comment>
<evidence type="ECO:0000313" key="14">
    <source>
        <dbReference type="EMBL" id="GIL40058.1"/>
    </source>
</evidence>
<dbReference type="PROSITE" id="PS00076">
    <property type="entry name" value="PYRIDINE_REDOX_1"/>
    <property type="match status" value="1"/>
</dbReference>
<keyword evidence="10" id="KW-1133">Transmembrane helix</keyword>
<dbReference type="GO" id="GO:0003955">
    <property type="term" value="F:NAD(P)H dehydrogenase (quinone) activity"/>
    <property type="evidence" value="ECO:0007669"/>
    <property type="project" value="TreeGrafter"/>
</dbReference>
<feature type="transmembrane region" description="Helical" evidence="10">
    <location>
        <begin position="237"/>
        <end position="257"/>
    </location>
</feature>
<evidence type="ECO:0000256" key="3">
    <source>
        <dbReference type="ARBA" id="ARBA00022630"/>
    </source>
</evidence>
<dbReference type="Proteomes" id="UP000681075">
    <property type="component" value="Unassembled WGS sequence"/>
</dbReference>
<comment type="cofactor">
    <cofactor evidence="1">
        <name>FAD</name>
        <dbReference type="ChEBI" id="CHEBI:57692"/>
    </cofactor>
</comment>
<evidence type="ECO:0000256" key="10">
    <source>
        <dbReference type="SAM" id="Phobius"/>
    </source>
</evidence>
<evidence type="ECO:0000256" key="5">
    <source>
        <dbReference type="ARBA" id="ARBA00022857"/>
    </source>
</evidence>
<dbReference type="Pfam" id="PF02852">
    <property type="entry name" value="Pyr_redox_dim"/>
    <property type="match status" value="1"/>
</dbReference>
<keyword evidence="3 9" id="KW-0285">Flavoprotein</keyword>
<dbReference type="PRINTS" id="PR00368">
    <property type="entry name" value="FADPNR"/>
</dbReference>
<keyword evidence="8 9" id="KW-0676">Redox-active center</keyword>